<dbReference type="EMBL" id="CAJHNH020000934">
    <property type="protein sequence ID" value="CAG5120612.1"/>
    <property type="molecule type" value="Genomic_DNA"/>
</dbReference>
<evidence type="ECO:0000313" key="4">
    <source>
        <dbReference type="Proteomes" id="UP000678393"/>
    </source>
</evidence>
<feature type="non-terminal residue" evidence="3">
    <location>
        <position position="1"/>
    </location>
</feature>
<accession>A0A8S3YYQ5</accession>
<protein>
    <submittedName>
        <fullName evidence="3">Uncharacterized protein</fullName>
    </submittedName>
</protein>
<organism evidence="3 4">
    <name type="scientific">Candidula unifasciata</name>
    <dbReference type="NCBI Taxonomy" id="100452"/>
    <lineage>
        <taxon>Eukaryota</taxon>
        <taxon>Metazoa</taxon>
        <taxon>Spiralia</taxon>
        <taxon>Lophotrochozoa</taxon>
        <taxon>Mollusca</taxon>
        <taxon>Gastropoda</taxon>
        <taxon>Heterobranchia</taxon>
        <taxon>Euthyneura</taxon>
        <taxon>Panpulmonata</taxon>
        <taxon>Eupulmonata</taxon>
        <taxon>Stylommatophora</taxon>
        <taxon>Helicina</taxon>
        <taxon>Helicoidea</taxon>
        <taxon>Geomitridae</taxon>
        <taxon>Candidula</taxon>
    </lineage>
</organism>
<sequence>MSNISPSKAKELKEKELDLINVIASELEDNIEAENDKESEERDILNAENLNEAEQRNIAGIERQWLNRKYQNPNQKRTIKRAASFEPARAPTFDAEELARKITAKNNDEVDDVDIAALPPNLEQFVAKILELQDEVDNLKIVSRLEDLENDVLTDALNEATLAQKEGSVTDMEFESLQQAIRIEEALQKLKQEENTRGYPAEELKRGEPWRKKRGQDLGDFDAAIYQEERPLAYSVLPESEL</sequence>
<dbReference type="AlphaFoldDB" id="A0A8S3YYQ5"/>
<keyword evidence="4" id="KW-1185">Reference proteome</keyword>
<reference evidence="3" key="1">
    <citation type="submission" date="2021-04" db="EMBL/GenBank/DDBJ databases">
        <authorList>
            <consortium name="Molecular Ecology Group"/>
        </authorList>
    </citation>
    <scope>NUCLEOTIDE SEQUENCE</scope>
</reference>
<proteinExistence type="predicted"/>
<feature type="region of interest" description="Disordered" evidence="2">
    <location>
        <begin position="193"/>
        <end position="212"/>
    </location>
</feature>
<keyword evidence="1" id="KW-0175">Coiled coil</keyword>
<feature type="compositionally biased region" description="Basic and acidic residues" evidence="2">
    <location>
        <begin position="193"/>
        <end position="210"/>
    </location>
</feature>
<evidence type="ECO:0000313" key="3">
    <source>
        <dbReference type="EMBL" id="CAG5120612.1"/>
    </source>
</evidence>
<dbReference type="OrthoDB" id="6138985at2759"/>
<evidence type="ECO:0000256" key="2">
    <source>
        <dbReference type="SAM" id="MobiDB-lite"/>
    </source>
</evidence>
<comment type="caution">
    <text evidence="3">The sequence shown here is derived from an EMBL/GenBank/DDBJ whole genome shotgun (WGS) entry which is preliminary data.</text>
</comment>
<gene>
    <name evidence="3" type="ORF">CUNI_LOCUS6170</name>
</gene>
<feature type="coiled-coil region" evidence="1">
    <location>
        <begin position="23"/>
        <end position="64"/>
    </location>
</feature>
<dbReference type="Proteomes" id="UP000678393">
    <property type="component" value="Unassembled WGS sequence"/>
</dbReference>
<evidence type="ECO:0000256" key="1">
    <source>
        <dbReference type="SAM" id="Coils"/>
    </source>
</evidence>
<name>A0A8S3YYQ5_9EUPU</name>
<feature type="non-terminal residue" evidence="3">
    <location>
        <position position="242"/>
    </location>
</feature>